<dbReference type="Proteomes" id="UP000626092">
    <property type="component" value="Unassembled WGS sequence"/>
</dbReference>
<feature type="region of interest" description="Disordered" evidence="1">
    <location>
        <begin position="303"/>
        <end position="356"/>
    </location>
</feature>
<organism evidence="2 3">
    <name type="scientific">Rhododendron simsii</name>
    <name type="common">Sims's rhododendron</name>
    <dbReference type="NCBI Taxonomy" id="118357"/>
    <lineage>
        <taxon>Eukaryota</taxon>
        <taxon>Viridiplantae</taxon>
        <taxon>Streptophyta</taxon>
        <taxon>Embryophyta</taxon>
        <taxon>Tracheophyta</taxon>
        <taxon>Spermatophyta</taxon>
        <taxon>Magnoliopsida</taxon>
        <taxon>eudicotyledons</taxon>
        <taxon>Gunneridae</taxon>
        <taxon>Pentapetalae</taxon>
        <taxon>asterids</taxon>
        <taxon>Ericales</taxon>
        <taxon>Ericaceae</taxon>
        <taxon>Ericoideae</taxon>
        <taxon>Rhodoreae</taxon>
        <taxon>Rhododendron</taxon>
    </lineage>
</organism>
<comment type="caution">
    <text evidence="2">The sequence shown here is derived from an EMBL/GenBank/DDBJ whole genome shotgun (WGS) entry which is preliminary data.</text>
</comment>
<feature type="region of interest" description="Disordered" evidence="1">
    <location>
        <begin position="390"/>
        <end position="443"/>
    </location>
</feature>
<keyword evidence="3" id="KW-1185">Reference proteome</keyword>
<evidence type="ECO:0000313" key="2">
    <source>
        <dbReference type="EMBL" id="KAF7142702.1"/>
    </source>
</evidence>
<gene>
    <name evidence="2" type="ORF">RHSIM_Rhsim05G0025700</name>
</gene>
<accession>A0A834LKD7</accession>
<dbReference type="EMBL" id="WJXA01000005">
    <property type="protein sequence ID" value="KAF7142702.1"/>
    <property type="molecule type" value="Genomic_DNA"/>
</dbReference>
<feature type="compositionally biased region" description="Polar residues" evidence="1">
    <location>
        <begin position="399"/>
        <end position="417"/>
    </location>
</feature>
<dbReference type="AlphaFoldDB" id="A0A834LKD7"/>
<name>A0A834LKD7_RHOSS</name>
<proteinExistence type="predicted"/>
<sequence length="467" mass="52397">MPIRTEIWAKKLKKAASSRLTTQNNITGIKWEKKVSRKEMKKVSRKEMADLWEEVVVVGSVDSVVFIGVRRSLNQPFAIKKYASSTTPQIYERSSNSQEDLSVQQATHEDLGRGLEQPLLSVQDLNKSMGDVRNYMLETNCEMSQEISQYIGSAMTEIRDSNMHLAASMGSLMTNVNAMSATMSDLVEMMKEERKQKGLPDLPPRTPVMPHFGVFNGFSRRQPPVGYPSPTPFGFQASSSGGGPAHGGMHHPAQDLTSQNQPRPVENLERRFMLGGNSTPRPHIENQDWGLSTNMVSFNMRGMMRSSPRPKISLGEPSQQSRRPVYEDPSSEEESKRPRHVSKSEQRPSRWSRPTSEIKKVFQPRCSLVCNECGQTVKPTRPQLKSIVVRPHEDRPDQWQETNQRPSIFSHLQSRQASGKKPQRSDRMATTSGPSLGKAMAKEHQLSIMEGVVKEESLAGGSDVIQL</sequence>
<reference evidence="2" key="1">
    <citation type="submission" date="2019-11" db="EMBL/GenBank/DDBJ databases">
        <authorList>
            <person name="Liu Y."/>
            <person name="Hou J."/>
            <person name="Li T.-Q."/>
            <person name="Guan C.-H."/>
            <person name="Wu X."/>
            <person name="Wu H.-Z."/>
            <person name="Ling F."/>
            <person name="Zhang R."/>
            <person name="Shi X.-G."/>
            <person name="Ren J.-P."/>
            <person name="Chen E.-F."/>
            <person name="Sun J.-M."/>
        </authorList>
    </citation>
    <scope>NUCLEOTIDE SEQUENCE</scope>
    <source>
        <strain evidence="2">Adult_tree_wgs_1</strain>
        <tissue evidence="2">Leaves</tissue>
    </source>
</reference>
<protein>
    <submittedName>
        <fullName evidence="2">Uncharacterized protein</fullName>
    </submittedName>
</protein>
<evidence type="ECO:0000256" key="1">
    <source>
        <dbReference type="SAM" id="MobiDB-lite"/>
    </source>
</evidence>
<feature type="region of interest" description="Disordered" evidence="1">
    <location>
        <begin position="221"/>
        <end position="261"/>
    </location>
</feature>
<evidence type="ECO:0000313" key="3">
    <source>
        <dbReference type="Proteomes" id="UP000626092"/>
    </source>
</evidence>